<sequence>MIVKRFPIRPFFEKTTVQDTYKWPLRGKNDTVTFVNLNTQGTQVECLLRSNRLKDNLTTYENDYIRPKNSPPLILHKSPSINKKKPADFRLETNTTTYKEMNLPLMSALRCNKAVYVIPVKPPRTLPDPYKLKVSSEYKSSFSKKKIEMEAASSRTPSPKGFTFKGKSTMKTDYTYKKILPRILSPKKKGVLSPETRDFRTTYRSAHK</sequence>
<proteinExistence type="predicted"/>
<gene>
    <name evidence="2" type="ORF">TM35_000045250</name>
</gene>
<dbReference type="EMBL" id="NBCO01000004">
    <property type="protein sequence ID" value="ORC92311.1"/>
    <property type="molecule type" value="Genomic_DNA"/>
</dbReference>
<reference evidence="2 3" key="1">
    <citation type="submission" date="2017-03" db="EMBL/GenBank/DDBJ databases">
        <title>An alternative strategy for trypanosome survival in the mammalian bloodstream revealed through genome and transcriptome analysis of the ubiquitous bovine parasite Trypanosoma (Megatrypanum) theileri.</title>
        <authorList>
            <person name="Kelly S."/>
            <person name="Ivens A."/>
            <person name="Mott A."/>
            <person name="O'Neill E."/>
            <person name="Emms D."/>
            <person name="Macleod O."/>
            <person name="Voorheis P."/>
            <person name="Matthews J."/>
            <person name="Matthews K."/>
            <person name="Carrington M."/>
        </authorList>
    </citation>
    <scope>NUCLEOTIDE SEQUENCE [LARGE SCALE GENOMIC DNA]</scope>
    <source>
        <strain evidence="2">Edinburgh</strain>
    </source>
</reference>
<keyword evidence="3" id="KW-1185">Reference proteome</keyword>
<name>A0A1X0P658_9TRYP</name>
<protein>
    <submittedName>
        <fullName evidence="2">Uncharacterized protein</fullName>
    </submittedName>
</protein>
<dbReference type="AlphaFoldDB" id="A0A1X0P658"/>
<comment type="caution">
    <text evidence="2">The sequence shown here is derived from an EMBL/GenBank/DDBJ whole genome shotgun (WGS) entry which is preliminary data.</text>
</comment>
<evidence type="ECO:0000313" key="3">
    <source>
        <dbReference type="Proteomes" id="UP000192257"/>
    </source>
</evidence>
<organism evidence="2 3">
    <name type="scientific">Trypanosoma theileri</name>
    <dbReference type="NCBI Taxonomy" id="67003"/>
    <lineage>
        <taxon>Eukaryota</taxon>
        <taxon>Discoba</taxon>
        <taxon>Euglenozoa</taxon>
        <taxon>Kinetoplastea</taxon>
        <taxon>Metakinetoplastina</taxon>
        <taxon>Trypanosomatida</taxon>
        <taxon>Trypanosomatidae</taxon>
        <taxon>Trypanosoma</taxon>
    </lineage>
</organism>
<dbReference type="GeneID" id="39982499"/>
<feature type="region of interest" description="Disordered" evidence="1">
    <location>
        <begin position="187"/>
        <end position="208"/>
    </location>
</feature>
<dbReference type="RefSeq" id="XP_028886377.1">
    <property type="nucleotide sequence ID" value="XM_029022719.1"/>
</dbReference>
<accession>A0A1X0P658</accession>
<evidence type="ECO:0000256" key="1">
    <source>
        <dbReference type="SAM" id="MobiDB-lite"/>
    </source>
</evidence>
<dbReference type="Proteomes" id="UP000192257">
    <property type="component" value="Unassembled WGS sequence"/>
</dbReference>
<dbReference type="VEuPathDB" id="TriTrypDB:TM35_000045250"/>
<dbReference type="OrthoDB" id="365640at2759"/>
<evidence type="ECO:0000313" key="2">
    <source>
        <dbReference type="EMBL" id="ORC92311.1"/>
    </source>
</evidence>